<dbReference type="Pfam" id="PF13472">
    <property type="entry name" value="Lipase_GDSL_2"/>
    <property type="match status" value="1"/>
</dbReference>
<dbReference type="SUPFAM" id="SSF52266">
    <property type="entry name" value="SGNH hydrolase"/>
    <property type="match status" value="1"/>
</dbReference>
<organism evidence="3 4">
    <name type="scientific">Dokdonella fugitiva</name>
    <dbReference type="NCBI Taxonomy" id="328517"/>
    <lineage>
        <taxon>Bacteria</taxon>
        <taxon>Pseudomonadati</taxon>
        <taxon>Pseudomonadota</taxon>
        <taxon>Gammaproteobacteria</taxon>
        <taxon>Lysobacterales</taxon>
        <taxon>Rhodanobacteraceae</taxon>
        <taxon>Dokdonella</taxon>
    </lineage>
</organism>
<dbReference type="GO" id="GO:0004622">
    <property type="term" value="F:phosphatidylcholine lysophospholipase activity"/>
    <property type="evidence" value="ECO:0007669"/>
    <property type="project" value="TreeGrafter"/>
</dbReference>
<comment type="caution">
    <text evidence="3">The sequence shown here is derived from an EMBL/GenBank/DDBJ whole genome shotgun (WGS) entry which is preliminary data.</text>
</comment>
<name>A0A839F018_9GAMM</name>
<keyword evidence="4" id="KW-1185">Reference proteome</keyword>
<accession>A0A839F018</accession>
<dbReference type="AlphaFoldDB" id="A0A839F018"/>
<dbReference type="PANTHER" id="PTHR30383:SF5">
    <property type="entry name" value="SGNH HYDROLASE-TYPE ESTERASE DOMAIN-CONTAINING PROTEIN"/>
    <property type="match status" value="1"/>
</dbReference>
<reference evidence="3 4" key="1">
    <citation type="submission" date="2020-07" db="EMBL/GenBank/DDBJ databases">
        <title>Genomic Encyclopedia of Type Strains, Phase IV (KMG-V): Genome sequencing to study the core and pangenomes of soil and plant-associated prokaryotes.</title>
        <authorList>
            <person name="Whitman W."/>
        </authorList>
    </citation>
    <scope>NUCLEOTIDE SEQUENCE [LARGE SCALE GENOMIC DNA]</scope>
    <source>
        <strain evidence="3 4">RH2WT43</strain>
    </source>
</reference>
<evidence type="ECO:0000259" key="2">
    <source>
        <dbReference type="Pfam" id="PF13472"/>
    </source>
</evidence>
<evidence type="ECO:0000313" key="3">
    <source>
        <dbReference type="EMBL" id="MBA8886490.1"/>
    </source>
</evidence>
<evidence type="ECO:0000313" key="4">
    <source>
        <dbReference type="Proteomes" id="UP000550401"/>
    </source>
</evidence>
<sequence length="223" mass="24160">MTRVLARFTALFLLLASTAAVFARDASIDPWETEIARFEAADRAAPPPPGGVVFVGSSSIRLWSTLADDFAGTRVLNRGFGGSRIADATRLAARIVLPYRPRLVVLYAGDNDLAEGRTPPQVLADVEAFIASVHHDAPTTPVVFVSIKPSPARAALLPAMREANALVRAYAGRTRGVRYVDVFEPMLGADGAPRAELFGPDRLHMNARGYALWTRIIAPELRR</sequence>
<evidence type="ECO:0000256" key="1">
    <source>
        <dbReference type="SAM" id="SignalP"/>
    </source>
</evidence>
<protein>
    <submittedName>
        <fullName evidence="3">Lysophospholipase L1-like esterase</fullName>
    </submittedName>
</protein>
<dbReference type="CDD" id="cd04502">
    <property type="entry name" value="SGNH_hydrolase_like_7"/>
    <property type="match status" value="1"/>
</dbReference>
<dbReference type="Proteomes" id="UP000550401">
    <property type="component" value="Unassembled WGS sequence"/>
</dbReference>
<dbReference type="PANTHER" id="PTHR30383">
    <property type="entry name" value="THIOESTERASE 1/PROTEASE 1/LYSOPHOSPHOLIPASE L1"/>
    <property type="match status" value="1"/>
</dbReference>
<keyword evidence="1" id="KW-0732">Signal</keyword>
<proteinExistence type="predicted"/>
<feature type="chain" id="PRO_5032578710" evidence="1">
    <location>
        <begin position="24"/>
        <end position="223"/>
    </location>
</feature>
<feature type="signal peptide" evidence="1">
    <location>
        <begin position="1"/>
        <end position="23"/>
    </location>
</feature>
<dbReference type="InterPro" id="IPR036514">
    <property type="entry name" value="SGNH_hydro_sf"/>
</dbReference>
<dbReference type="EMBL" id="JACGXL010000001">
    <property type="protein sequence ID" value="MBA8886490.1"/>
    <property type="molecule type" value="Genomic_DNA"/>
</dbReference>
<dbReference type="RefSeq" id="WP_182529567.1">
    <property type="nucleotide sequence ID" value="NZ_JACGXL010000001.1"/>
</dbReference>
<dbReference type="Gene3D" id="3.40.50.1110">
    <property type="entry name" value="SGNH hydrolase"/>
    <property type="match status" value="1"/>
</dbReference>
<gene>
    <name evidence="3" type="ORF">FHW12_000681</name>
</gene>
<dbReference type="InterPro" id="IPR051532">
    <property type="entry name" value="Ester_Hydrolysis_Enzymes"/>
</dbReference>
<feature type="domain" description="SGNH hydrolase-type esterase" evidence="2">
    <location>
        <begin position="63"/>
        <end position="212"/>
    </location>
</feature>
<dbReference type="InterPro" id="IPR013830">
    <property type="entry name" value="SGNH_hydro"/>
</dbReference>